<dbReference type="Pfam" id="PF05406">
    <property type="entry name" value="WGR"/>
    <property type="match status" value="1"/>
</dbReference>
<feature type="domain" description="WGR" evidence="1">
    <location>
        <begin position="9"/>
        <end position="71"/>
    </location>
</feature>
<dbReference type="KEGG" id="smax:FJR03_01145"/>
<dbReference type="EMBL" id="CP041165">
    <property type="protein sequence ID" value="QOP40422.1"/>
    <property type="molecule type" value="Genomic_DNA"/>
</dbReference>
<dbReference type="InterPro" id="IPR008893">
    <property type="entry name" value="WGR_domain"/>
</dbReference>
<sequence length="74" mass="8662">MLLLKNSNEKIYYYKINVYQTLFGDYLIQREYGGINNNNPTNTIKCYAESKKEALCKVLDIMVDKKQLGYLKVS</sequence>
<evidence type="ECO:0000259" key="1">
    <source>
        <dbReference type="Pfam" id="PF05406"/>
    </source>
</evidence>
<dbReference type="AlphaFoldDB" id="A0A7M3V9I9"/>
<dbReference type="RefSeq" id="WP_193113847.1">
    <property type="nucleotide sequence ID" value="NZ_CP041165.1"/>
</dbReference>
<proteinExistence type="predicted"/>
<accession>A0A7M3V9I9</accession>
<organism evidence="2 3">
    <name type="scientific">Sulfurimonas marina</name>
    <dbReference type="NCBI Taxonomy" id="2590551"/>
    <lineage>
        <taxon>Bacteria</taxon>
        <taxon>Pseudomonadati</taxon>
        <taxon>Campylobacterota</taxon>
        <taxon>Epsilonproteobacteria</taxon>
        <taxon>Campylobacterales</taxon>
        <taxon>Sulfurimonadaceae</taxon>
        <taxon>Sulfurimonas</taxon>
    </lineage>
</organism>
<evidence type="ECO:0000313" key="2">
    <source>
        <dbReference type="EMBL" id="QOP40422.1"/>
    </source>
</evidence>
<protein>
    <submittedName>
        <fullName evidence="2">WGR domain-containing protein</fullName>
    </submittedName>
</protein>
<reference evidence="2 3" key="1">
    <citation type="submission" date="2019-06" db="EMBL/GenBank/DDBJ databases">
        <title>Sulfurimonas gotlandica sp. nov., a chemoautotrophic and psychrotolerant epsilonproteobacterium isolated from a pelagic redoxcline, and an emended description of the genus Sulfurimonas.</title>
        <authorList>
            <person name="Wang S."/>
            <person name="Jiang L."/>
            <person name="Shao Z."/>
        </authorList>
    </citation>
    <scope>NUCLEOTIDE SEQUENCE [LARGE SCALE GENOMIC DNA]</scope>
    <source>
        <strain evidence="2 3">B2</strain>
    </source>
</reference>
<keyword evidence="3" id="KW-1185">Reference proteome</keyword>
<dbReference type="Proteomes" id="UP000593910">
    <property type="component" value="Chromosome"/>
</dbReference>
<name>A0A7M3V9I9_9BACT</name>
<evidence type="ECO:0000313" key="3">
    <source>
        <dbReference type="Proteomes" id="UP000593910"/>
    </source>
</evidence>
<gene>
    <name evidence="2" type="ORF">FJR03_01145</name>
</gene>